<evidence type="ECO:0000256" key="1">
    <source>
        <dbReference type="SAM" id="MobiDB-lite"/>
    </source>
</evidence>
<dbReference type="Proteomes" id="UP000316270">
    <property type="component" value="Chromosome 12"/>
</dbReference>
<organism evidence="2 3">
    <name type="scientific">Venturia effusa</name>
    <dbReference type="NCBI Taxonomy" id="50376"/>
    <lineage>
        <taxon>Eukaryota</taxon>
        <taxon>Fungi</taxon>
        <taxon>Dikarya</taxon>
        <taxon>Ascomycota</taxon>
        <taxon>Pezizomycotina</taxon>
        <taxon>Dothideomycetes</taxon>
        <taxon>Pleosporomycetidae</taxon>
        <taxon>Venturiales</taxon>
        <taxon>Venturiaceae</taxon>
        <taxon>Venturia</taxon>
    </lineage>
</organism>
<keyword evidence="3" id="KW-1185">Reference proteome</keyword>
<evidence type="ECO:0000313" key="3">
    <source>
        <dbReference type="Proteomes" id="UP000316270"/>
    </source>
</evidence>
<gene>
    <name evidence="2" type="ORF">FKW77_000736</name>
</gene>
<sequence>MALTSDENGRILRDSGLWDRKNVEMGDGPEHAQLREHAPDHAEGDEDEDEEDDVAPAAPVVAQGARPAKAPSYKYTPPQLVRVNNWFRGNLFVEAHAAHMMGSSWVAKGIRRRGSSIVG</sequence>
<accession>A0A517LGE9</accession>
<proteinExistence type="predicted"/>
<reference evidence="2 3" key="1">
    <citation type="submission" date="2019-07" db="EMBL/GenBank/DDBJ databases">
        <title>Finished genome of Venturia effusa.</title>
        <authorList>
            <person name="Young C.A."/>
            <person name="Cox M.P."/>
            <person name="Ganley A.R.D."/>
            <person name="David W.J."/>
        </authorList>
    </citation>
    <scope>NUCLEOTIDE SEQUENCE [LARGE SCALE GENOMIC DNA]</scope>
    <source>
        <strain evidence="3">albino</strain>
    </source>
</reference>
<feature type="compositionally biased region" description="Acidic residues" evidence="1">
    <location>
        <begin position="43"/>
        <end position="54"/>
    </location>
</feature>
<name>A0A517LGE9_9PEZI</name>
<feature type="compositionally biased region" description="Basic and acidic residues" evidence="1">
    <location>
        <begin position="7"/>
        <end position="42"/>
    </location>
</feature>
<evidence type="ECO:0000313" key="2">
    <source>
        <dbReference type="EMBL" id="QDS74718.1"/>
    </source>
</evidence>
<dbReference type="EMBL" id="CP042196">
    <property type="protein sequence ID" value="QDS74718.1"/>
    <property type="molecule type" value="Genomic_DNA"/>
</dbReference>
<feature type="region of interest" description="Disordered" evidence="1">
    <location>
        <begin position="1"/>
        <end position="75"/>
    </location>
</feature>
<dbReference type="AlphaFoldDB" id="A0A517LGE9"/>
<protein>
    <submittedName>
        <fullName evidence="2">Uncharacterized protein</fullName>
    </submittedName>
</protein>